<protein>
    <submittedName>
        <fullName evidence="8">MraY family glycosyltransferase</fullName>
    </submittedName>
</protein>
<evidence type="ECO:0000256" key="4">
    <source>
        <dbReference type="ARBA" id="ARBA00022692"/>
    </source>
</evidence>
<feature type="transmembrane region" description="Helical" evidence="7">
    <location>
        <begin position="361"/>
        <end position="379"/>
    </location>
</feature>
<evidence type="ECO:0000256" key="5">
    <source>
        <dbReference type="ARBA" id="ARBA00022989"/>
    </source>
</evidence>
<keyword evidence="6 7" id="KW-0472">Membrane</keyword>
<evidence type="ECO:0000256" key="3">
    <source>
        <dbReference type="ARBA" id="ARBA00022679"/>
    </source>
</evidence>
<dbReference type="CDD" id="cd06853">
    <property type="entry name" value="GT_WecA_like"/>
    <property type="match status" value="1"/>
</dbReference>
<feature type="transmembrane region" description="Helical" evidence="7">
    <location>
        <begin position="61"/>
        <end position="81"/>
    </location>
</feature>
<feature type="transmembrane region" description="Helical" evidence="7">
    <location>
        <begin position="17"/>
        <end position="40"/>
    </location>
</feature>
<dbReference type="PANTHER" id="PTHR22926">
    <property type="entry name" value="PHOSPHO-N-ACETYLMURAMOYL-PENTAPEPTIDE-TRANSFERASE"/>
    <property type="match status" value="1"/>
</dbReference>
<comment type="caution">
    <text evidence="8">The sequence shown here is derived from an EMBL/GenBank/DDBJ whole genome shotgun (WGS) entry which is preliminary data.</text>
</comment>
<keyword evidence="5 7" id="KW-1133">Transmembrane helix</keyword>
<reference evidence="9" key="1">
    <citation type="journal article" date="2019" name="Int. J. Syst. Evol. Microbiol.">
        <title>The Global Catalogue of Microorganisms (GCM) 10K type strain sequencing project: providing services to taxonomists for standard genome sequencing and annotation.</title>
        <authorList>
            <consortium name="The Broad Institute Genomics Platform"/>
            <consortium name="The Broad Institute Genome Sequencing Center for Infectious Disease"/>
            <person name="Wu L."/>
            <person name="Ma J."/>
        </authorList>
    </citation>
    <scope>NUCLEOTIDE SEQUENCE [LARGE SCALE GENOMIC DNA]</scope>
    <source>
        <strain evidence="9">JCM 17979</strain>
    </source>
</reference>
<evidence type="ECO:0000313" key="9">
    <source>
        <dbReference type="Proteomes" id="UP001500928"/>
    </source>
</evidence>
<organism evidence="8 9">
    <name type="scientific">Actinomycetospora chlora</name>
    <dbReference type="NCBI Taxonomy" id="663608"/>
    <lineage>
        <taxon>Bacteria</taxon>
        <taxon>Bacillati</taxon>
        <taxon>Actinomycetota</taxon>
        <taxon>Actinomycetes</taxon>
        <taxon>Pseudonocardiales</taxon>
        <taxon>Pseudonocardiaceae</taxon>
        <taxon>Actinomycetospora</taxon>
    </lineage>
</organism>
<sequence length="386" mass="39802">MGPTPDFAPMGLPIREYLLVGLSAAVVTYLLTGLIRRLALRWGAIAVPRGRDVHTIPIPRLGGVGIYLGVLGGVFVASQLPVLRRAFDYSNETLAVLVAGGVIVVVGALDDRFGLDALTKLAGQATAAGVLVLMGVQWTAVYLPWGGTGGSTGSVLLLGQDQGVLITVFLCVLLVNAMNFVDGLDGLAAGIGTIAATATCAFALGLLGQQNGDVNAYPPALIAAVLAGACAGFLPHNFQPARLFMGDSGSMFIGLTLAAATTTASGRTNYSTTGATGALALVTPLIVVAAVVFVPLLDLLMAVVRRTRAGTSPFAPDKMHLHHRLLEIGHSQRRAVLLIYLWAGVLAFGAVALALVDNAFVVVWLVTAGVLVAVLASAVPRLRTRA</sequence>
<dbReference type="EMBL" id="BAABHO010000049">
    <property type="protein sequence ID" value="GAA4804842.1"/>
    <property type="molecule type" value="Genomic_DNA"/>
</dbReference>
<keyword evidence="4 7" id="KW-0812">Transmembrane</keyword>
<feature type="transmembrane region" description="Helical" evidence="7">
    <location>
        <begin position="250"/>
        <end position="266"/>
    </location>
</feature>
<feature type="transmembrane region" description="Helical" evidence="7">
    <location>
        <begin position="220"/>
        <end position="238"/>
    </location>
</feature>
<accession>A0ABP9C4C9</accession>
<feature type="transmembrane region" description="Helical" evidence="7">
    <location>
        <begin position="93"/>
        <end position="109"/>
    </location>
</feature>
<keyword evidence="3" id="KW-0808">Transferase</keyword>
<dbReference type="InterPro" id="IPR000715">
    <property type="entry name" value="Glycosyl_transferase_4"/>
</dbReference>
<keyword evidence="2" id="KW-1003">Cell membrane</keyword>
<evidence type="ECO:0000313" key="8">
    <source>
        <dbReference type="EMBL" id="GAA4804842.1"/>
    </source>
</evidence>
<feature type="transmembrane region" description="Helical" evidence="7">
    <location>
        <begin position="121"/>
        <end position="143"/>
    </location>
</feature>
<evidence type="ECO:0000256" key="7">
    <source>
        <dbReference type="SAM" id="Phobius"/>
    </source>
</evidence>
<gene>
    <name evidence="8" type="ORF">GCM10023200_47750</name>
</gene>
<dbReference type="PANTHER" id="PTHR22926:SF3">
    <property type="entry name" value="UNDECAPRENYL-PHOSPHATE ALPHA-N-ACETYLGLUCOSAMINYL 1-PHOSPHATE TRANSFERASE"/>
    <property type="match status" value="1"/>
</dbReference>
<feature type="transmembrane region" description="Helical" evidence="7">
    <location>
        <begin position="278"/>
        <end position="304"/>
    </location>
</feature>
<evidence type="ECO:0000256" key="2">
    <source>
        <dbReference type="ARBA" id="ARBA00022475"/>
    </source>
</evidence>
<dbReference type="Pfam" id="PF00953">
    <property type="entry name" value="Glycos_transf_4"/>
    <property type="match status" value="1"/>
</dbReference>
<keyword evidence="9" id="KW-1185">Reference proteome</keyword>
<evidence type="ECO:0000256" key="6">
    <source>
        <dbReference type="ARBA" id="ARBA00023136"/>
    </source>
</evidence>
<name>A0ABP9C4C9_9PSEU</name>
<feature type="transmembrane region" description="Helical" evidence="7">
    <location>
        <begin position="163"/>
        <end position="181"/>
    </location>
</feature>
<dbReference type="Proteomes" id="UP001500928">
    <property type="component" value="Unassembled WGS sequence"/>
</dbReference>
<proteinExistence type="predicted"/>
<feature type="transmembrane region" description="Helical" evidence="7">
    <location>
        <begin position="188"/>
        <end position="208"/>
    </location>
</feature>
<feature type="transmembrane region" description="Helical" evidence="7">
    <location>
        <begin position="335"/>
        <end position="355"/>
    </location>
</feature>
<comment type="subcellular location">
    <subcellularLocation>
        <location evidence="1">Cell membrane</location>
        <topology evidence="1">Multi-pass membrane protein</topology>
    </subcellularLocation>
</comment>
<evidence type="ECO:0000256" key="1">
    <source>
        <dbReference type="ARBA" id="ARBA00004651"/>
    </source>
</evidence>